<reference evidence="1 2" key="1">
    <citation type="journal article" date="2022" name="Nat. Plants">
        <title>Genomes of leafy and leafless Platanthera orchids illuminate the evolution of mycoheterotrophy.</title>
        <authorList>
            <person name="Li M.H."/>
            <person name="Liu K.W."/>
            <person name="Li Z."/>
            <person name="Lu H.C."/>
            <person name="Ye Q.L."/>
            <person name="Zhang D."/>
            <person name="Wang J.Y."/>
            <person name="Li Y.F."/>
            <person name="Zhong Z.M."/>
            <person name="Liu X."/>
            <person name="Yu X."/>
            <person name="Liu D.K."/>
            <person name="Tu X.D."/>
            <person name="Liu B."/>
            <person name="Hao Y."/>
            <person name="Liao X.Y."/>
            <person name="Jiang Y.T."/>
            <person name="Sun W.H."/>
            <person name="Chen J."/>
            <person name="Chen Y.Q."/>
            <person name="Ai Y."/>
            <person name="Zhai J.W."/>
            <person name="Wu S.S."/>
            <person name="Zhou Z."/>
            <person name="Hsiao Y.Y."/>
            <person name="Wu W.L."/>
            <person name="Chen Y.Y."/>
            <person name="Lin Y.F."/>
            <person name="Hsu J.L."/>
            <person name="Li C.Y."/>
            <person name="Wang Z.W."/>
            <person name="Zhao X."/>
            <person name="Zhong W.Y."/>
            <person name="Ma X.K."/>
            <person name="Ma L."/>
            <person name="Huang J."/>
            <person name="Chen G.Z."/>
            <person name="Huang M.Z."/>
            <person name="Huang L."/>
            <person name="Peng D.H."/>
            <person name="Luo Y.B."/>
            <person name="Zou S.Q."/>
            <person name="Chen S.P."/>
            <person name="Lan S."/>
            <person name="Tsai W.C."/>
            <person name="Van de Peer Y."/>
            <person name="Liu Z.J."/>
        </authorList>
    </citation>
    <scope>NUCLEOTIDE SEQUENCE [LARGE SCALE GENOMIC DNA]</scope>
    <source>
        <strain evidence="1">Lor287</strain>
    </source>
</reference>
<dbReference type="EMBL" id="JBBWWQ010000004">
    <property type="protein sequence ID" value="KAK8948449.1"/>
    <property type="molecule type" value="Genomic_DNA"/>
</dbReference>
<proteinExistence type="predicted"/>
<dbReference type="Proteomes" id="UP001418222">
    <property type="component" value="Unassembled WGS sequence"/>
</dbReference>
<protein>
    <submittedName>
        <fullName evidence="1">Uncharacterized protein</fullName>
    </submittedName>
</protein>
<dbReference type="AlphaFoldDB" id="A0AAP0BR51"/>
<name>A0AAP0BR51_9ASPA</name>
<evidence type="ECO:0000313" key="1">
    <source>
        <dbReference type="EMBL" id="KAK8948449.1"/>
    </source>
</evidence>
<comment type="caution">
    <text evidence="1">The sequence shown here is derived from an EMBL/GenBank/DDBJ whole genome shotgun (WGS) entry which is preliminary data.</text>
</comment>
<gene>
    <name evidence="1" type="ORF">KSP39_PZI005217</name>
</gene>
<keyword evidence="2" id="KW-1185">Reference proteome</keyword>
<organism evidence="1 2">
    <name type="scientific">Platanthera zijinensis</name>
    <dbReference type="NCBI Taxonomy" id="2320716"/>
    <lineage>
        <taxon>Eukaryota</taxon>
        <taxon>Viridiplantae</taxon>
        <taxon>Streptophyta</taxon>
        <taxon>Embryophyta</taxon>
        <taxon>Tracheophyta</taxon>
        <taxon>Spermatophyta</taxon>
        <taxon>Magnoliopsida</taxon>
        <taxon>Liliopsida</taxon>
        <taxon>Asparagales</taxon>
        <taxon>Orchidaceae</taxon>
        <taxon>Orchidoideae</taxon>
        <taxon>Orchideae</taxon>
        <taxon>Orchidinae</taxon>
        <taxon>Platanthera</taxon>
    </lineage>
</organism>
<accession>A0AAP0BR51</accession>
<evidence type="ECO:0000313" key="2">
    <source>
        <dbReference type="Proteomes" id="UP001418222"/>
    </source>
</evidence>
<sequence>MGGKPEGSQLRFGKGDEDGHKMMNEYVREFSIGRGSYGKVENVNSDVSVVHEKYLSLCIFMQVLYRKITDGKKYAIKLPFPHFPRTFYPDEFWFLCSTIFD</sequence>